<dbReference type="EMBL" id="BQOB01000001">
    <property type="protein sequence ID" value="GKH83421.1"/>
    <property type="molecule type" value="Genomic_DNA"/>
</dbReference>
<organism evidence="2 3">
    <name type="scientific">Phocaeicola dorei</name>
    <dbReference type="NCBI Taxonomy" id="357276"/>
    <lineage>
        <taxon>Bacteria</taxon>
        <taxon>Pseudomonadati</taxon>
        <taxon>Bacteroidota</taxon>
        <taxon>Bacteroidia</taxon>
        <taxon>Bacteroidales</taxon>
        <taxon>Bacteroidaceae</taxon>
        <taxon>Phocaeicola</taxon>
    </lineage>
</organism>
<evidence type="ECO:0000313" key="3">
    <source>
        <dbReference type="Proteomes" id="UP001055104"/>
    </source>
</evidence>
<evidence type="ECO:0000256" key="1">
    <source>
        <dbReference type="SAM" id="MobiDB-lite"/>
    </source>
</evidence>
<evidence type="ECO:0000313" key="2">
    <source>
        <dbReference type="EMBL" id="GKH83421.1"/>
    </source>
</evidence>
<feature type="compositionally biased region" description="Basic and acidic residues" evidence="1">
    <location>
        <begin position="47"/>
        <end position="60"/>
    </location>
</feature>
<reference evidence="2" key="1">
    <citation type="submission" date="2022-01" db="EMBL/GenBank/DDBJ databases">
        <title>Novel bile acid biosynthetic pathways are enriched in the microbiome of centenarians.</title>
        <authorList>
            <person name="Sato Y."/>
            <person name="Atarashi K."/>
            <person name="Plichta R.D."/>
            <person name="Arai Y."/>
            <person name="Sasajima S."/>
            <person name="Kearney M.S."/>
            <person name="Suda W."/>
            <person name="Takeshita K."/>
            <person name="Sasaki T."/>
            <person name="Okamoto S."/>
            <person name="Skelly N.A."/>
            <person name="Okamura Y."/>
            <person name="Vlamakis H."/>
            <person name="Li Y."/>
            <person name="Tanoue T."/>
            <person name="Takei H."/>
            <person name="Nittono H."/>
            <person name="Narushima S."/>
            <person name="Irie J."/>
            <person name="Itoh H."/>
            <person name="Moriya K."/>
            <person name="Sugiura Y."/>
            <person name="Suematsu M."/>
            <person name="Moritoki N."/>
            <person name="Shibata S."/>
            <person name="Littman R.D."/>
            <person name="Fischbach A.M."/>
            <person name="Uwamino Y."/>
            <person name="Inoue T."/>
            <person name="Honda A."/>
            <person name="Hattori M."/>
            <person name="Murai T."/>
            <person name="Xavier J.R."/>
            <person name="Hirose N."/>
            <person name="Honda K."/>
        </authorList>
    </citation>
    <scope>NUCLEOTIDE SEQUENCE</scope>
    <source>
        <strain evidence="2">CE91-St7</strain>
    </source>
</reference>
<sequence>MAGEVPSFFFREEKLQQEIEQEKHAYPELNLQIRTLIQERDVMKSIYRDTDNQKKGHQQDEYMQDPVNPPTGIDE</sequence>
<feature type="region of interest" description="Disordered" evidence="1">
    <location>
        <begin position="47"/>
        <end position="75"/>
    </location>
</feature>
<gene>
    <name evidence="2" type="ORF">CE91St7_43050</name>
</gene>
<dbReference type="Proteomes" id="UP001055104">
    <property type="component" value="Unassembled WGS sequence"/>
</dbReference>
<protein>
    <submittedName>
        <fullName evidence="2">Uncharacterized protein</fullName>
    </submittedName>
</protein>
<accession>A0AA37KM51</accession>
<name>A0AA37KM51_9BACT</name>
<dbReference type="AlphaFoldDB" id="A0AA37KM51"/>
<comment type="caution">
    <text evidence="2">The sequence shown here is derived from an EMBL/GenBank/DDBJ whole genome shotgun (WGS) entry which is preliminary data.</text>
</comment>
<proteinExistence type="predicted"/>